<protein>
    <submittedName>
        <fullName evidence="15">Cytochrome ubiquinol oxidase subunit II</fullName>
    </submittedName>
</protein>
<evidence type="ECO:0000256" key="4">
    <source>
        <dbReference type="ARBA" id="ARBA00022475"/>
    </source>
</evidence>
<keyword evidence="6 12" id="KW-0812">Transmembrane</keyword>
<gene>
    <name evidence="15" type="ORF">C4900_08275</name>
</gene>
<evidence type="ECO:0000313" key="15">
    <source>
        <dbReference type="EMBL" id="RCN55895.1"/>
    </source>
</evidence>
<dbReference type="PANTHER" id="PTHR22888">
    <property type="entry name" value="CYTOCHROME C OXIDASE, SUBUNIT II"/>
    <property type="match status" value="1"/>
</dbReference>
<dbReference type="GO" id="GO:0004129">
    <property type="term" value="F:cytochrome-c oxidase activity"/>
    <property type="evidence" value="ECO:0007669"/>
    <property type="project" value="InterPro"/>
</dbReference>
<dbReference type="GO" id="GO:0042773">
    <property type="term" value="P:ATP synthesis coupled electron transport"/>
    <property type="evidence" value="ECO:0007669"/>
    <property type="project" value="TreeGrafter"/>
</dbReference>
<dbReference type="PROSITE" id="PS50857">
    <property type="entry name" value="COX2_CUA"/>
    <property type="match status" value="1"/>
</dbReference>
<dbReference type="GO" id="GO:0005886">
    <property type="term" value="C:plasma membrane"/>
    <property type="evidence" value="ECO:0007669"/>
    <property type="project" value="UniProtKB-SubCell"/>
</dbReference>
<keyword evidence="5" id="KW-0679">Respiratory chain</keyword>
<evidence type="ECO:0000259" key="13">
    <source>
        <dbReference type="PROSITE" id="PS50857"/>
    </source>
</evidence>
<keyword evidence="3" id="KW-0813">Transport</keyword>
<feature type="transmembrane region" description="Helical" evidence="12">
    <location>
        <begin position="57"/>
        <end position="80"/>
    </location>
</feature>
<evidence type="ECO:0000256" key="12">
    <source>
        <dbReference type="SAM" id="Phobius"/>
    </source>
</evidence>
<keyword evidence="10" id="KW-0560">Oxidoreductase</keyword>
<evidence type="ECO:0000256" key="11">
    <source>
        <dbReference type="ARBA" id="ARBA00023136"/>
    </source>
</evidence>
<evidence type="ECO:0000256" key="10">
    <source>
        <dbReference type="ARBA" id="ARBA00023002"/>
    </source>
</evidence>
<organism evidence="15 16">
    <name type="scientific">Acidiferrobacter thiooxydans</name>
    <dbReference type="NCBI Taxonomy" id="163359"/>
    <lineage>
        <taxon>Bacteria</taxon>
        <taxon>Pseudomonadati</taxon>
        <taxon>Pseudomonadota</taxon>
        <taxon>Gammaproteobacteria</taxon>
        <taxon>Acidiferrobacterales</taxon>
        <taxon>Acidiferrobacteraceae</taxon>
        <taxon>Acidiferrobacter</taxon>
    </lineage>
</organism>
<dbReference type="OrthoDB" id="9781261at2"/>
<feature type="domain" description="Cytochrome oxidase subunit II transmembrane region profile" evidence="14">
    <location>
        <begin position="34"/>
        <end position="131"/>
    </location>
</feature>
<dbReference type="PANTHER" id="PTHR22888:SF18">
    <property type="entry name" value="CYTOCHROME BO(3) UBIQUINOL OXIDASE SUBUNIT 2"/>
    <property type="match status" value="1"/>
</dbReference>
<evidence type="ECO:0000256" key="7">
    <source>
        <dbReference type="ARBA" id="ARBA00022729"/>
    </source>
</evidence>
<evidence type="ECO:0000256" key="3">
    <source>
        <dbReference type="ARBA" id="ARBA00022448"/>
    </source>
</evidence>
<comment type="caution">
    <text evidence="15">The sequence shown here is derived from an EMBL/GenBank/DDBJ whole genome shotgun (WGS) entry which is preliminary data.</text>
</comment>
<dbReference type="InterPro" id="IPR008972">
    <property type="entry name" value="Cupredoxin"/>
</dbReference>
<keyword evidence="16" id="KW-1185">Reference proteome</keyword>
<dbReference type="SUPFAM" id="SSF81464">
    <property type="entry name" value="Cytochrome c oxidase subunit II-like, transmembrane region"/>
    <property type="match status" value="1"/>
</dbReference>
<evidence type="ECO:0000256" key="8">
    <source>
        <dbReference type="ARBA" id="ARBA00022982"/>
    </source>
</evidence>
<keyword evidence="4" id="KW-1003">Cell membrane</keyword>
<dbReference type="PROSITE" id="PS50999">
    <property type="entry name" value="COX2_TM"/>
    <property type="match status" value="1"/>
</dbReference>
<evidence type="ECO:0000256" key="1">
    <source>
        <dbReference type="ARBA" id="ARBA00004651"/>
    </source>
</evidence>
<evidence type="ECO:0000256" key="2">
    <source>
        <dbReference type="ARBA" id="ARBA00007866"/>
    </source>
</evidence>
<feature type="transmembrane region" description="Helical" evidence="12">
    <location>
        <begin position="100"/>
        <end position="118"/>
    </location>
</feature>
<evidence type="ECO:0000256" key="6">
    <source>
        <dbReference type="ARBA" id="ARBA00022692"/>
    </source>
</evidence>
<evidence type="ECO:0000259" key="14">
    <source>
        <dbReference type="PROSITE" id="PS50999"/>
    </source>
</evidence>
<dbReference type="AlphaFoldDB" id="A0A368HBS8"/>
<dbReference type="Pfam" id="PF00116">
    <property type="entry name" value="COX2"/>
    <property type="match status" value="1"/>
</dbReference>
<keyword evidence="11 12" id="KW-0472">Membrane</keyword>
<comment type="similarity">
    <text evidence="2">Belongs to the cytochrome c oxidase subunit 2 family.</text>
</comment>
<name>A0A368HBS8_9GAMM</name>
<dbReference type="SUPFAM" id="SSF49503">
    <property type="entry name" value="Cupredoxins"/>
    <property type="match status" value="1"/>
</dbReference>
<dbReference type="InterPro" id="IPR045187">
    <property type="entry name" value="CcO_II"/>
</dbReference>
<dbReference type="Gene3D" id="2.60.40.420">
    <property type="entry name" value="Cupredoxins - blue copper proteins"/>
    <property type="match status" value="1"/>
</dbReference>
<comment type="subcellular location">
    <subcellularLocation>
        <location evidence="1">Cell membrane</location>
        <topology evidence="1">Multi-pass membrane protein</topology>
    </subcellularLocation>
</comment>
<reference evidence="15 16" key="1">
    <citation type="submission" date="2018-02" db="EMBL/GenBank/DDBJ databases">
        <title>Insights into the biology of acidophilic members of the Acidiferrobacteraceae family derived from comparative genomic analyses.</title>
        <authorList>
            <person name="Issotta F."/>
            <person name="Thyssen C."/>
            <person name="Mena C."/>
            <person name="Moya A."/>
            <person name="Bellenberg S."/>
            <person name="Sproer C."/>
            <person name="Covarrubias P.C."/>
            <person name="Sand W."/>
            <person name="Quatrini R."/>
            <person name="Vera M."/>
        </authorList>
    </citation>
    <scope>NUCLEOTIDE SEQUENCE [LARGE SCALE GENOMIC DNA]</scope>
    <source>
        <strain evidence="16">m-1</strain>
    </source>
</reference>
<dbReference type="CDD" id="cd04212">
    <property type="entry name" value="CuRO_UO_II"/>
    <property type="match status" value="1"/>
</dbReference>
<feature type="domain" description="Cytochrome oxidase subunit II copper A binding" evidence="13">
    <location>
        <begin position="147"/>
        <end position="259"/>
    </location>
</feature>
<proteinExistence type="inferred from homology"/>
<dbReference type="Proteomes" id="UP000253250">
    <property type="component" value="Unassembled WGS sequence"/>
</dbReference>
<dbReference type="Gene3D" id="1.10.287.90">
    <property type="match status" value="1"/>
</dbReference>
<dbReference type="EMBL" id="PSYR01000002">
    <property type="protein sequence ID" value="RCN55895.1"/>
    <property type="molecule type" value="Genomic_DNA"/>
</dbReference>
<sequence length="320" mass="35674">MLARRYDMIARRIGHLARSLVPLSLLFLSGCSAHGLARQFLIFRPAGPLSGADMRFTILDVAVMLGIIVPTAIITTYFLLRYRKTNTNAAYDPHWSHSNLIELIVWAIPLLTVAMLGYESYKGTYAVNPYDPRMIKTKTASAANPGSAPLNVDVITTDWQWLFVYPKQHIAVANELVIPRGTPVVFHMTSATVVNDFFIPNLAGMIDVMPGMRTKQVLVADKIGQYRGYSANFSGAGFSWMGFKTHVVSSAHFTHWIQSIQKFPRHMDYAQFNKFARPTTNIDGKTPAFSHVHARLFDQVIKGVLDGKVYTTRMPPPGAA</sequence>
<evidence type="ECO:0000256" key="9">
    <source>
        <dbReference type="ARBA" id="ARBA00022989"/>
    </source>
</evidence>
<evidence type="ECO:0000313" key="16">
    <source>
        <dbReference type="Proteomes" id="UP000253250"/>
    </source>
</evidence>
<accession>A0A368HBS8</accession>
<dbReference type="InterPro" id="IPR036257">
    <property type="entry name" value="Cyt_c_oxidase_su2_TM_sf"/>
</dbReference>
<evidence type="ECO:0000256" key="5">
    <source>
        <dbReference type="ARBA" id="ARBA00022660"/>
    </source>
</evidence>
<dbReference type="InterPro" id="IPR011759">
    <property type="entry name" value="Cyt_c_oxidase_su2_TM_dom"/>
</dbReference>
<keyword evidence="8" id="KW-0249">Electron transport</keyword>
<keyword evidence="7" id="KW-0732">Signal</keyword>
<dbReference type="InterPro" id="IPR002429">
    <property type="entry name" value="CcO_II-like_C"/>
</dbReference>
<dbReference type="PROSITE" id="PS51257">
    <property type="entry name" value="PROKAR_LIPOPROTEIN"/>
    <property type="match status" value="1"/>
</dbReference>
<dbReference type="GO" id="GO:0016491">
    <property type="term" value="F:oxidoreductase activity"/>
    <property type="evidence" value="ECO:0007669"/>
    <property type="project" value="UniProtKB-KW"/>
</dbReference>
<dbReference type="GO" id="GO:0005507">
    <property type="term" value="F:copper ion binding"/>
    <property type="evidence" value="ECO:0007669"/>
    <property type="project" value="InterPro"/>
</dbReference>
<keyword evidence="9 12" id="KW-1133">Transmembrane helix</keyword>
<dbReference type="InterPro" id="IPR034227">
    <property type="entry name" value="CuRO_UO_II"/>
</dbReference>